<evidence type="ECO:0000256" key="1">
    <source>
        <dbReference type="SAM" id="Phobius"/>
    </source>
</evidence>
<reference evidence="2 3" key="1">
    <citation type="submission" date="2012-02" db="EMBL/GenBank/DDBJ databases">
        <title>The Genome Sequence of Bacteroides fragilis CL07T12C05.</title>
        <authorList>
            <consortium name="The Broad Institute Genome Sequencing Platform"/>
            <person name="Earl A."/>
            <person name="Ward D."/>
            <person name="Feldgarden M."/>
            <person name="Gevers D."/>
            <person name="Zitomersky N.L."/>
            <person name="Coyne M.J."/>
            <person name="Comstock L.E."/>
            <person name="Young S.K."/>
            <person name="Zeng Q."/>
            <person name="Gargeya S."/>
            <person name="Fitzgerald M."/>
            <person name="Haas B."/>
            <person name="Abouelleil A."/>
            <person name="Alvarado L."/>
            <person name="Arachchi H.M."/>
            <person name="Berlin A."/>
            <person name="Chapman S.B."/>
            <person name="Gearin G."/>
            <person name="Goldberg J."/>
            <person name="Griggs A."/>
            <person name="Gujja S."/>
            <person name="Hansen M."/>
            <person name="Heiman D."/>
            <person name="Howarth C."/>
            <person name="Larimer J."/>
            <person name="Lui A."/>
            <person name="MacDonald P.J.P."/>
            <person name="McCowen C."/>
            <person name="Montmayeur A."/>
            <person name="Murphy C."/>
            <person name="Neiman D."/>
            <person name="Pearson M."/>
            <person name="Priest M."/>
            <person name="Roberts A."/>
            <person name="Saif S."/>
            <person name="Shea T."/>
            <person name="Sisk P."/>
            <person name="Stolte C."/>
            <person name="Sykes S."/>
            <person name="Wortman J."/>
            <person name="Nusbaum C."/>
            <person name="Birren B."/>
        </authorList>
    </citation>
    <scope>NUCLEOTIDE SEQUENCE [LARGE SCALE GENOMIC DNA]</scope>
    <source>
        <strain evidence="2 3">CL07T12C05</strain>
    </source>
</reference>
<dbReference type="EMBL" id="AGXN01000012">
    <property type="protein sequence ID" value="EIY96254.1"/>
    <property type="molecule type" value="Genomic_DNA"/>
</dbReference>
<comment type="caution">
    <text evidence="2">The sequence shown here is derived from an EMBL/GenBank/DDBJ whole genome shotgun (WGS) entry which is preliminary data.</text>
</comment>
<organism evidence="2 3">
    <name type="scientific">Bacteroides fragilis CL07T12C05</name>
    <dbReference type="NCBI Taxonomy" id="997883"/>
    <lineage>
        <taxon>Bacteria</taxon>
        <taxon>Pseudomonadati</taxon>
        <taxon>Bacteroidota</taxon>
        <taxon>Bacteroidia</taxon>
        <taxon>Bacteroidales</taxon>
        <taxon>Bacteroidaceae</taxon>
        <taxon>Bacteroides</taxon>
    </lineage>
</organism>
<dbReference type="AlphaFoldDB" id="A0A0E2API3"/>
<evidence type="ECO:0000313" key="3">
    <source>
        <dbReference type="Proteomes" id="UP000003879"/>
    </source>
</evidence>
<proteinExistence type="predicted"/>
<dbReference type="RefSeq" id="WP_004326734.1">
    <property type="nucleotide sequence ID" value="NZ_JH724215.1"/>
</dbReference>
<sequence length="221" mass="25455">MERKIGDIKDKKLKAENITLAAIYNILFTNDIVCSLIVEMLSELRKSRLCRFRVKQQGNKLEQLMLQYEKKINKIAGHRAFFMADANQYIADEVQPDLLKMEYSIKLEFDKCRIENSALLAKVELTRCMAELACLSLDKRIEEVRPYNKEVTGITYLRLTDTLKVLDELSDILYKGGYCDLNQSDNCKRGMAIIQRKLTDCDIISRAINESDKLNPAGDDE</sequence>
<dbReference type="PATRIC" id="fig|997883.3.peg.2239"/>
<keyword evidence="1" id="KW-1133">Transmembrane helix</keyword>
<keyword evidence="1" id="KW-0472">Membrane</keyword>
<gene>
    <name evidence="2" type="ORF">HMPREF1056_02142</name>
</gene>
<evidence type="ECO:0000313" key="2">
    <source>
        <dbReference type="EMBL" id="EIY96254.1"/>
    </source>
</evidence>
<accession>A0A0E2API3</accession>
<feature type="transmembrane region" description="Helical" evidence="1">
    <location>
        <begin position="21"/>
        <end position="41"/>
    </location>
</feature>
<protein>
    <submittedName>
        <fullName evidence="2">Uncharacterized protein</fullName>
    </submittedName>
</protein>
<dbReference type="Proteomes" id="UP000003879">
    <property type="component" value="Unassembled WGS sequence"/>
</dbReference>
<keyword evidence="1" id="KW-0812">Transmembrane</keyword>
<dbReference type="HOGENOM" id="CLU_1329765_0_0_10"/>
<name>A0A0E2API3_BACFG</name>